<dbReference type="InterPro" id="IPR011009">
    <property type="entry name" value="Kinase-like_dom_sf"/>
</dbReference>
<dbReference type="SUPFAM" id="SSF56112">
    <property type="entry name" value="Protein kinase-like (PK-like)"/>
    <property type="match status" value="1"/>
</dbReference>
<dbReference type="EMBL" id="LUEZ02000044">
    <property type="protein sequence ID" value="RDB24366.1"/>
    <property type="molecule type" value="Genomic_DNA"/>
</dbReference>
<dbReference type="GO" id="GO:0005524">
    <property type="term" value="F:ATP binding"/>
    <property type="evidence" value="ECO:0007669"/>
    <property type="project" value="InterPro"/>
</dbReference>
<gene>
    <name evidence="2" type="ORF">Hypma_008467</name>
</gene>
<evidence type="ECO:0000313" key="3">
    <source>
        <dbReference type="Proteomes" id="UP000076154"/>
    </source>
</evidence>
<dbReference type="InParanoid" id="A0A369K068"/>
<reference evidence="2" key="1">
    <citation type="submission" date="2018-04" db="EMBL/GenBank/DDBJ databases">
        <title>Whole genome sequencing of Hypsizygus marmoreus.</title>
        <authorList>
            <person name="Choi I.-G."/>
            <person name="Min B."/>
            <person name="Kim J.-G."/>
            <person name="Kim S."/>
            <person name="Oh Y.-L."/>
            <person name="Kong W.-S."/>
            <person name="Park H."/>
            <person name="Jeong J."/>
            <person name="Song E.-S."/>
        </authorList>
    </citation>
    <scope>NUCLEOTIDE SEQUENCE [LARGE SCALE GENOMIC DNA]</scope>
    <source>
        <strain evidence="2">51987-8</strain>
    </source>
</reference>
<organism evidence="2 3">
    <name type="scientific">Hypsizygus marmoreus</name>
    <name type="common">White beech mushroom</name>
    <name type="synonym">Agaricus marmoreus</name>
    <dbReference type="NCBI Taxonomy" id="39966"/>
    <lineage>
        <taxon>Eukaryota</taxon>
        <taxon>Fungi</taxon>
        <taxon>Dikarya</taxon>
        <taxon>Basidiomycota</taxon>
        <taxon>Agaricomycotina</taxon>
        <taxon>Agaricomycetes</taxon>
        <taxon>Agaricomycetidae</taxon>
        <taxon>Agaricales</taxon>
        <taxon>Tricholomatineae</taxon>
        <taxon>Lyophyllaceae</taxon>
        <taxon>Hypsizygus</taxon>
    </lineage>
</organism>
<proteinExistence type="predicted"/>
<dbReference type="PROSITE" id="PS50011">
    <property type="entry name" value="PROTEIN_KINASE_DOM"/>
    <property type="match status" value="1"/>
</dbReference>
<feature type="domain" description="Protein kinase" evidence="1">
    <location>
        <begin position="80"/>
        <end position="351"/>
    </location>
</feature>
<evidence type="ECO:0000313" key="2">
    <source>
        <dbReference type="EMBL" id="RDB24366.1"/>
    </source>
</evidence>
<sequence length="351" mass="39236">MANETKLDAGAESKIAQLAFSSISIHGLVSDSAQNDIPITLSRSLSFPSNRTSFAPHRPFDGEEGWDSLPLPTQGLHLELALDERLGDGRIGLIYAAHVTRVLDHPGGVEIIDSVVNSTTQICVKLAKPLHCRSLAREAWFYERLPEEQGYQGVIVPKCYGLFSAAKNTLSATLGEELTIKPWGEGDVDAPLGYSEGSTEENTGDFLPDDWEKLGFMSDGRRSKVDSPWNKWRASPDAPLVCVLLMERLGNIYSEDFSECHPDSRMEIADLIDDLSSAAIMHRDFKFNNILRAPCASSQLCPRHRYAHGWRIIDFDRSTKWAKSVEVDTRRIPRYLREAFLDGTEFFWGSC</sequence>
<accession>A0A369K068</accession>
<comment type="caution">
    <text evidence="2">The sequence shown here is derived from an EMBL/GenBank/DDBJ whole genome shotgun (WGS) entry which is preliminary data.</text>
</comment>
<evidence type="ECO:0000259" key="1">
    <source>
        <dbReference type="PROSITE" id="PS50011"/>
    </source>
</evidence>
<dbReference type="OrthoDB" id="3067876at2759"/>
<keyword evidence="3" id="KW-1185">Reference proteome</keyword>
<name>A0A369K068_HYPMA</name>
<dbReference type="AlphaFoldDB" id="A0A369K068"/>
<dbReference type="GO" id="GO:0004672">
    <property type="term" value="F:protein kinase activity"/>
    <property type="evidence" value="ECO:0007669"/>
    <property type="project" value="InterPro"/>
</dbReference>
<dbReference type="Proteomes" id="UP000076154">
    <property type="component" value="Unassembled WGS sequence"/>
</dbReference>
<dbReference type="InterPro" id="IPR000719">
    <property type="entry name" value="Prot_kinase_dom"/>
</dbReference>
<protein>
    <recommendedName>
        <fullName evidence="1">Protein kinase domain-containing protein</fullName>
    </recommendedName>
</protein>